<dbReference type="InterPro" id="IPR029063">
    <property type="entry name" value="SAM-dependent_MTases_sf"/>
</dbReference>
<evidence type="ECO:0000259" key="3">
    <source>
        <dbReference type="Pfam" id="PF08241"/>
    </source>
</evidence>
<dbReference type="CDD" id="cd02440">
    <property type="entry name" value="AdoMet_MTases"/>
    <property type="match status" value="1"/>
</dbReference>
<protein>
    <submittedName>
        <fullName evidence="4">S-adenosyl-L-methionine-dependent methyltransferase</fullName>
    </submittedName>
</protein>
<dbReference type="EMBL" id="JAUIQD010000007">
    <property type="protein sequence ID" value="KAK3343816.1"/>
    <property type="molecule type" value="Genomic_DNA"/>
</dbReference>
<organism evidence="4 5">
    <name type="scientific">Lasiosphaeria hispida</name>
    <dbReference type="NCBI Taxonomy" id="260671"/>
    <lineage>
        <taxon>Eukaryota</taxon>
        <taxon>Fungi</taxon>
        <taxon>Dikarya</taxon>
        <taxon>Ascomycota</taxon>
        <taxon>Pezizomycotina</taxon>
        <taxon>Sordariomycetes</taxon>
        <taxon>Sordariomycetidae</taxon>
        <taxon>Sordariales</taxon>
        <taxon>Lasiosphaeriaceae</taxon>
        <taxon>Lasiosphaeria</taxon>
    </lineage>
</organism>
<dbReference type="GO" id="GO:0008757">
    <property type="term" value="F:S-adenosylmethionine-dependent methyltransferase activity"/>
    <property type="evidence" value="ECO:0007669"/>
    <property type="project" value="InterPro"/>
</dbReference>
<evidence type="ECO:0000313" key="5">
    <source>
        <dbReference type="Proteomes" id="UP001275084"/>
    </source>
</evidence>
<keyword evidence="5" id="KW-1185">Reference proteome</keyword>
<evidence type="ECO:0000256" key="2">
    <source>
        <dbReference type="ARBA" id="ARBA00022679"/>
    </source>
</evidence>
<feature type="domain" description="Methyltransferase type 11" evidence="3">
    <location>
        <begin position="114"/>
        <end position="194"/>
    </location>
</feature>
<dbReference type="PANTHER" id="PTHR13090">
    <property type="entry name" value="ARGININE-HYDROXYLASE NDUFAF5, MITOCHONDRIAL"/>
    <property type="match status" value="1"/>
</dbReference>
<accession>A0AAJ0M9A7</accession>
<dbReference type="InterPro" id="IPR050602">
    <property type="entry name" value="Malonyl-ACP_OMT"/>
</dbReference>
<dbReference type="InterPro" id="IPR013216">
    <property type="entry name" value="Methyltransf_11"/>
</dbReference>
<dbReference type="SUPFAM" id="SSF53335">
    <property type="entry name" value="S-adenosyl-L-methionine-dependent methyltransferases"/>
    <property type="match status" value="1"/>
</dbReference>
<dbReference type="GO" id="GO:0005739">
    <property type="term" value="C:mitochondrion"/>
    <property type="evidence" value="ECO:0007669"/>
    <property type="project" value="TreeGrafter"/>
</dbReference>
<reference evidence="4" key="1">
    <citation type="journal article" date="2023" name="Mol. Phylogenet. Evol.">
        <title>Genome-scale phylogeny and comparative genomics of the fungal order Sordariales.</title>
        <authorList>
            <person name="Hensen N."/>
            <person name="Bonometti L."/>
            <person name="Westerberg I."/>
            <person name="Brannstrom I.O."/>
            <person name="Guillou S."/>
            <person name="Cros-Aarteil S."/>
            <person name="Calhoun S."/>
            <person name="Haridas S."/>
            <person name="Kuo A."/>
            <person name="Mondo S."/>
            <person name="Pangilinan J."/>
            <person name="Riley R."/>
            <person name="LaButti K."/>
            <person name="Andreopoulos B."/>
            <person name="Lipzen A."/>
            <person name="Chen C."/>
            <person name="Yan M."/>
            <person name="Daum C."/>
            <person name="Ng V."/>
            <person name="Clum A."/>
            <person name="Steindorff A."/>
            <person name="Ohm R.A."/>
            <person name="Martin F."/>
            <person name="Silar P."/>
            <person name="Natvig D.O."/>
            <person name="Lalanne C."/>
            <person name="Gautier V."/>
            <person name="Ament-Velasquez S.L."/>
            <person name="Kruys A."/>
            <person name="Hutchinson M.I."/>
            <person name="Powell A.J."/>
            <person name="Barry K."/>
            <person name="Miller A.N."/>
            <person name="Grigoriev I.V."/>
            <person name="Debuchy R."/>
            <person name="Gladieux P."/>
            <person name="Hiltunen Thoren M."/>
            <person name="Johannesson H."/>
        </authorList>
    </citation>
    <scope>NUCLEOTIDE SEQUENCE</scope>
    <source>
        <strain evidence="4">CBS 955.72</strain>
    </source>
</reference>
<keyword evidence="1 4" id="KW-0489">Methyltransferase</keyword>
<dbReference type="Proteomes" id="UP001275084">
    <property type="component" value="Unassembled WGS sequence"/>
</dbReference>
<dbReference type="Pfam" id="PF08241">
    <property type="entry name" value="Methyltransf_11"/>
    <property type="match status" value="1"/>
</dbReference>
<evidence type="ECO:0000256" key="1">
    <source>
        <dbReference type="ARBA" id="ARBA00022603"/>
    </source>
</evidence>
<name>A0AAJ0M9A7_9PEZI</name>
<comment type="caution">
    <text evidence="4">The sequence shown here is derived from an EMBL/GenBank/DDBJ whole genome shotgun (WGS) entry which is preliminary data.</text>
</comment>
<dbReference type="GO" id="GO:0032981">
    <property type="term" value="P:mitochondrial respiratory chain complex I assembly"/>
    <property type="evidence" value="ECO:0007669"/>
    <property type="project" value="TreeGrafter"/>
</dbReference>
<evidence type="ECO:0000313" key="4">
    <source>
        <dbReference type="EMBL" id="KAK3343816.1"/>
    </source>
</evidence>
<dbReference type="Gene3D" id="3.40.50.150">
    <property type="entry name" value="Vaccinia Virus protein VP39"/>
    <property type="match status" value="1"/>
</dbReference>
<gene>
    <name evidence="4" type="ORF">B0T25DRAFT_308635</name>
</gene>
<dbReference type="GO" id="GO:0032259">
    <property type="term" value="P:methylation"/>
    <property type="evidence" value="ECO:0007669"/>
    <property type="project" value="UniProtKB-KW"/>
</dbReference>
<proteinExistence type="predicted"/>
<keyword evidence="2" id="KW-0808">Transferase</keyword>
<sequence length="351" mass="38749">MRLTVPRLSRLPNPRPLLTQNSRRCYAFQASGGGPVFQVFNQRTKWLQKERAASNPKQSRQADYLKDEIATRVCERLLDIQRHFPRVLDLGANSCNIARALTNESPDPSDPSTPPLSNKISELVAAESSESLLYRDADQAFNSQLAMSRHVLADEETIPFDAGSFDMVLSSMSMHWVNDLPGVLAQINSVLKPDCPFIGAMLGGDTLFELRTSLQLAEQERKGGLSPHVSPLADVKDVGGLLQRVGFKMLTVDVEDIIVDYPDMFALMEDLQAMGESNAILGREMGPISRDVLVAGDAIYRQLHGNEDGTIPATFRIIHMIGWSEGADQPKPLPRGSGQVNLKDILETKKI</sequence>
<reference evidence="4" key="2">
    <citation type="submission" date="2023-06" db="EMBL/GenBank/DDBJ databases">
        <authorList>
            <consortium name="Lawrence Berkeley National Laboratory"/>
            <person name="Haridas S."/>
            <person name="Hensen N."/>
            <person name="Bonometti L."/>
            <person name="Westerberg I."/>
            <person name="Brannstrom I.O."/>
            <person name="Guillou S."/>
            <person name="Cros-Aarteil S."/>
            <person name="Calhoun S."/>
            <person name="Kuo A."/>
            <person name="Mondo S."/>
            <person name="Pangilinan J."/>
            <person name="Riley R."/>
            <person name="Labutti K."/>
            <person name="Andreopoulos B."/>
            <person name="Lipzen A."/>
            <person name="Chen C."/>
            <person name="Yanf M."/>
            <person name="Daum C."/>
            <person name="Ng V."/>
            <person name="Clum A."/>
            <person name="Steindorff A."/>
            <person name="Ohm R."/>
            <person name="Martin F."/>
            <person name="Silar P."/>
            <person name="Natvig D."/>
            <person name="Lalanne C."/>
            <person name="Gautier V."/>
            <person name="Ament-Velasquez S.L."/>
            <person name="Kruys A."/>
            <person name="Hutchinson M.I."/>
            <person name="Powell A.J."/>
            <person name="Barry K."/>
            <person name="Miller A.N."/>
            <person name="Grigoriev I.V."/>
            <person name="Debuchy R."/>
            <person name="Gladieux P."/>
            <person name="Thoren M.H."/>
            <person name="Johannesson H."/>
        </authorList>
    </citation>
    <scope>NUCLEOTIDE SEQUENCE</scope>
    <source>
        <strain evidence="4">CBS 955.72</strain>
    </source>
</reference>
<dbReference type="PANTHER" id="PTHR13090:SF1">
    <property type="entry name" value="ARGININE-HYDROXYLASE NDUFAF5, MITOCHONDRIAL"/>
    <property type="match status" value="1"/>
</dbReference>
<dbReference type="AlphaFoldDB" id="A0AAJ0M9A7"/>